<evidence type="ECO:0000256" key="1">
    <source>
        <dbReference type="SAM" id="MobiDB-lite"/>
    </source>
</evidence>
<feature type="compositionally biased region" description="Polar residues" evidence="1">
    <location>
        <begin position="128"/>
        <end position="148"/>
    </location>
</feature>
<comment type="caution">
    <text evidence="2">The sequence shown here is derived from an EMBL/GenBank/DDBJ whole genome shotgun (WGS) entry which is preliminary data.</text>
</comment>
<dbReference type="AlphaFoldDB" id="A0AAW1Y6B1"/>
<dbReference type="Proteomes" id="UP001457282">
    <property type="component" value="Unassembled WGS sequence"/>
</dbReference>
<dbReference type="EMBL" id="JBEDUW010000002">
    <property type="protein sequence ID" value="KAK9943277.1"/>
    <property type="molecule type" value="Genomic_DNA"/>
</dbReference>
<feature type="compositionally biased region" description="Pro residues" evidence="1">
    <location>
        <begin position="95"/>
        <end position="105"/>
    </location>
</feature>
<gene>
    <name evidence="2" type="ORF">M0R45_008891</name>
</gene>
<accession>A0AAW1Y6B1</accession>
<name>A0AAW1Y6B1_RUBAR</name>
<evidence type="ECO:0000313" key="3">
    <source>
        <dbReference type="Proteomes" id="UP001457282"/>
    </source>
</evidence>
<reference evidence="2 3" key="1">
    <citation type="journal article" date="2023" name="G3 (Bethesda)">
        <title>A chromosome-length genome assembly and annotation of blackberry (Rubus argutus, cv. 'Hillquist').</title>
        <authorList>
            <person name="Bruna T."/>
            <person name="Aryal R."/>
            <person name="Dudchenko O."/>
            <person name="Sargent D.J."/>
            <person name="Mead D."/>
            <person name="Buti M."/>
            <person name="Cavallini A."/>
            <person name="Hytonen T."/>
            <person name="Andres J."/>
            <person name="Pham M."/>
            <person name="Weisz D."/>
            <person name="Mascagni F."/>
            <person name="Usai G."/>
            <person name="Natali L."/>
            <person name="Bassil N."/>
            <person name="Fernandez G.E."/>
            <person name="Lomsadze A."/>
            <person name="Armour M."/>
            <person name="Olukolu B."/>
            <person name="Poorten T."/>
            <person name="Britton C."/>
            <person name="Davik J."/>
            <person name="Ashrafi H."/>
            <person name="Aiden E.L."/>
            <person name="Borodovsky M."/>
            <person name="Worthington M."/>
        </authorList>
    </citation>
    <scope>NUCLEOTIDE SEQUENCE [LARGE SCALE GENOMIC DNA]</scope>
    <source>
        <strain evidence="2">PI 553951</strain>
    </source>
</reference>
<proteinExistence type="predicted"/>
<sequence length="207" mass="22966">MNQPSQSSISIIHDLTTITSPLPTPQNTKSLAFNRDYQTMNPYLQFLTTSQQPPSPQPKPVLTLTSQSAITNNPISNSNHGILLPAINTQTTKSPKPPGRVSPKPPPDHTHPHSINTLHHREYYPSSTCKITENPTTHNSPTNHSASPYTHRHRAPQLALTTNPCSITISTAPKQTPHQPPSPIAKPSPDFCRQSICRFHLQVLRRR</sequence>
<evidence type="ECO:0000313" key="2">
    <source>
        <dbReference type="EMBL" id="KAK9943277.1"/>
    </source>
</evidence>
<feature type="region of interest" description="Disordered" evidence="1">
    <location>
        <begin position="128"/>
        <end position="153"/>
    </location>
</feature>
<organism evidence="2 3">
    <name type="scientific">Rubus argutus</name>
    <name type="common">Southern blackberry</name>
    <dbReference type="NCBI Taxonomy" id="59490"/>
    <lineage>
        <taxon>Eukaryota</taxon>
        <taxon>Viridiplantae</taxon>
        <taxon>Streptophyta</taxon>
        <taxon>Embryophyta</taxon>
        <taxon>Tracheophyta</taxon>
        <taxon>Spermatophyta</taxon>
        <taxon>Magnoliopsida</taxon>
        <taxon>eudicotyledons</taxon>
        <taxon>Gunneridae</taxon>
        <taxon>Pentapetalae</taxon>
        <taxon>rosids</taxon>
        <taxon>fabids</taxon>
        <taxon>Rosales</taxon>
        <taxon>Rosaceae</taxon>
        <taxon>Rosoideae</taxon>
        <taxon>Rosoideae incertae sedis</taxon>
        <taxon>Rubus</taxon>
    </lineage>
</organism>
<keyword evidence="3" id="KW-1185">Reference proteome</keyword>
<protein>
    <submittedName>
        <fullName evidence="2">Uncharacterized protein</fullName>
    </submittedName>
</protein>
<feature type="region of interest" description="Disordered" evidence="1">
    <location>
        <begin position="89"/>
        <end position="115"/>
    </location>
</feature>